<dbReference type="InterPro" id="IPR003594">
    <property type="entry name" value="HATPase_dom"/>
</dbReference>
<dbReference type="PANTHER" id="PTHR35526:SF3">
    <property type="entry name" value="ANTI-SIGMA-F FACTOR RSBW"/>
    <property type="match status" value="1"/>
</dbReference>
<dbReference type="AlphaFoldDB" id="A0A1H2ZUE9"/>
<evidence type="ECO:0000313" key="3">
    <source>
        <dbReference type="EMBL" id="SDX21210.1"/>
    </source>
</evidence>
<evidence type="ECO:0000256" key="1">
    <source>
        <dbReference type="ARBA" id="ARBA00022527"/>
    </source>
</evidence>
<dbReference type="InterPro" id="IPR050267">
    <property type="entry name" value="Anti-sigma-factor_SerPK"/>
</dbReference>
<dbReference type="Gene3D" id="3.30.565.10">
    <property type="entry name" value="Histidine kinase-like ATPase, C-terminal domain"/>
    <property type="match status" value="1"/>
</dbReference>
<feature type="domain" description="Histidine kinase/HSP90-like ATPase" evidence="2">
    <location>
        <begin position="25"/>
        <end position="153"/>
    </location>
</feature>
<keyword evidence="3" id="KW-0418">Kinase</keyword>
<dbReference type="EMBL" id="FNNB01000005">
    <property type="protein sequence ID" value="SDX21210.1"/>
    <property type="molecule type" value="Genomic_DNA"/>
</dbReference>
<name>A0A1H2ZUE9_9RHOB</name>
<evidence type="ECO:0000259" key="2">
    <source>
        <dbReference type="Pfam" id="PF13581"/>
    </source>
</evidence>
<keyword evidence="3" id="KW-0808">Transferase</keyword>
<protein>
    <submittedName>
        <fullName evidence="3">Serine/threonine-protein kinase RsbW</fullName>
    </submittedName>
</protein>
<dbReference type="CDD" id="cd16936">
    <property type="entry name" value="HATPase_RsbW-like"/>
    <property type="match status" value="1"/>
</dbReference>
<dbReference type="RefSeq" id="WP_037942732.1">
    <property type="nucleotide sequence ID" value="NZ_BSKR01000001.1"/>
</dbReference>
<dbReference type="Proteomes" id="UP000183076">
    <property type="component" value="Unassembled WGS sequence"/>
</dbReference>
<evidence type="ECO:0000313" key="4">
    <source>
        <dbReference type="Proteomes" id="UP000183076"/>
    </source>
</evidence>
<sequence length="159" mass="17004">MSAPNRNEGTVGQADTPYGFEVTLEASADAVRAALGHIRTELADRGLSQENLEIVELVLAETLNNVVEHAYAGLPQAGLIGVRGAYAPDDLRFRITDLGKPMPGFTLPPGEAFDVLKLADELPEGGFGWSLIRLLSCELEYSRTGDMNLLALRIPLAAG</sequence>
<reference evidence="4" key="1">
    <citation type="submission" date="2016-10" db="EMBL/GenBank/DDBJ databases">
        <authorList>
            <person name="Varghese N."/>
            <person name="Submissions S."/>
        </authorList>
    </citation>
    <scope>NUCLEOTIDE SEQUENCE [LARGE SCALE GENOMIC DNA]</scope>
    <source>
        <strain evidence="4">DSM 10014</strain>
    </source>
</reference>
<dbReference type="GeneID" id="94020278"/>
<dbReference type="Pfam" id="PF13581">
    <property type="entry name" value="HATPase_c_2"/>
    <property type="match status" value="1"/>
</dbReference>
<dbReference type="GO" id="GO:0004674">
    <property type="term" value="F:protein serine/threonine kinase activity"/>
    <property type="evidence" value="ECO:0007669"/>
    <property type="project" value="UniProtKB-KW"/>
</dbReference>
<organism evidence="3 4">
    <name type="scientific">Sulfitobacter pontiacus</name>
    <dbReference type="NCBI Taxonomy" id="60137"/>
    <lineage>
        <taxon>Bacteria</taxon>
        <taxon>Pseudomonadati</taxon>
        <taxon>Pseudomonadota</taxon>
        <taxon>Alphaproteobacteria</taxon>
        <taxon>Rhodobacterales</taxon>
        <taxon>Roseobacteraceae</taxon>
        <taxon>Sulfitobacter</taxon>
    </lineage>
</organism>
<proteinExistence type="predicted"/>
<keyword evidence="1" id="KW-0723">Serine/threonine-protein kinase</keyword>
<gene>
    <name evidence="3" type="ORF">SAMN04488041_10591</name>
</gene>
<accession>A0A1H2ZUE9</accession>
<dbReference type="InterPro" id="IPR036890">
    <property type="entry name" value="HATPase_C_sf"/>
</dbReference>
<dbReference type="PANTHER" id="PTHR35526">
    <property type="entry name" value="ANTI-SIGMA-F FACTOR RSBW-RELATED"/>
    <property type="match status" value="1"/>
</dbReference>
<dbReference type="STRING" id="60137.SAMN04488041_10591"/>
<dbReference type="SUPFAM" id="SSF55874">
    <property type="entry name" value="ATPase domain of HSP90 chaperone/DNA topoisomerase II/histidine kinase"/>
    <property type="match status" value="1"/>
</dbReference>